<organism evidence="2 3">
    <name type="scientific">Micromonospora tarensis</name>
    <dbReference type="NCBI Taxonomy" id="2806100"/>
    <lineage>
        <taxon>Bacteria</taxon>
        <taxon>Bacillati</taxon>
        <taxon>Actinomycetota</taxon>
        <taxon>Actinomycetes</taxon>
        <taxon>Micromonosporales</taxon>
        <taxon>Micromonosporaceae</taxon>
        <taxon>Micromonospora</taxon>
    </lineage>
</organism>
<feature type="region of interest" description="Disordered" evidence="1">
    <location>
        <begin position="391"/>
        <end position="424"/>
    </location>
</feature>
<dbReference type="SMART" id="SM01236">
    <property type="entry name" value="Haem_oxygenase_2"/>
    <property type="match status" value="1"/>
</dbReference>
<dbReference type="Gene3D" id="1.20.910.10">
    <property type="entry name" value="Heme oxygenase-like"/>
    <property type="match status" value="1"/>
</dbReference>
<name>A0ABS1YC59_9ACTN</name>
<evidence type="ECO:0000313" key="3">
    <source>
        <dbReference type="Proteomes" id="UP000622245"/>
    </source>
</evidence>
<sequence>MAVPTLTSAAPRHGPAPAWLRTLYADMTDPECEVAPQAVADIHTELHRVAGPVVDDFDLETAAREVRTWSDREAERYRRLWDDAEPDDDGRDVLLRRAVLGCAPLGLVAGAWLQWLTSMAEADDDLALVCLRLYAGDVGAGHARDSRGHAFLALLRDLRLADNASPVAGIALDQRIADRAFYLPALLLLMSRRPEELRPEILGADRCLRAVGLPPPLASARAALPLPYWQALDLGSAHGPESVTATELSAAAAGRCDRDRVALGFRWAFAAVRVWHAQVRSELLRSLDPAEEMAELVRVRAREGAVYHQSFPLEGRPLSQWMTEAQTDPWPLLRALSRSKLIRPGSPDRSPLITGLIGERGAMFRVFAPEDVVVVRRWVASLDGAEIAAGTEADASAATDTDSHRAAGEPPAPRWRVYRSASSTTGKPDLRTAYALLQRRTITPELRRYAVEYVHGWLGRAGHRMAEAEVMLPQRWPAEGLRPWLAAQHERHAAGFERSGADALPTREELIESSVQLAPLTMIDGAWLQGFTDYELASSPIGFSLFETYWDELGNGEPRLNHPLIYRQLIAGMGHDLPPTGTLEFARWPGFAERSFELPVYWLSIGRFPRTFLPEILGLNLAMELSGVGGSYRRARLALKKYGFDTRFVDLHNTIDNVATGHSAWAADAINTFMAAGSTSGEPALRDAAWPRIRRGFRSLNPPNGLMARWAAGRARRTSRRSQSREGAHDD</sequence>
<keyword evidence="3" id="KW-1185">Reference proteome</keyword>
<dbReference type="Pfam" id="PF14518">
    <property type="entry name" value="Haem_oxygenas_2"/>
    <property type="match status" value="1"/>
</dbReference>
<feature type="compositionally biased region" description="Low complexity" evidence="1">
    <location>
        <begin position="391"/>
        <end position="400"/>
    </location>
</feature>
<dbReference type="Proteomes" id="UP000622245">
    <property type="component" value="Unassembled WGS sequence"/>
</dbReference>
<protein>
    <submittedName>
        <fullName evidence="2">Iron-containing redox enzyme family protein</fullName>
    </submittedName>
</protein>
<proteinExistence type="predicted"/>
<accession>A0ABS1YC59</accession>
<dbReference type="RefSeq" id="WP_203147370.1">
    <property type="nucleotide sequence ID" value="NZ_JAEVHL010000015.1"/>
</dbReference>
<gene>
    <name evidence="2" type="ORF">JM949_05600</name>
</gene>
<feature type="region of interest" description="Disordered" evidence="1">
    <location>
        <begin position="710"/>
        <end position="731"/>
    </location>
</feature>
<evidence type="ECO:0000313" key="2">
    <source>
        <dbReference type="EMBL" id="MBM0274963.1"/>
    </source>
</evidence>
<comment type="caution">
    <text evidence="2">The sequence shown here is derived from an EMBL/GenBank/DDBJ whole genome shotgun (WGS) entry which is preliminary data.</text>
</comment>
<reference evidence="2 3" key="1">
    <citation type="submission" date="2021-01" db="EMBL/GenBank/DDBJ databases">
        <title>Draft genome sequence of Micromonospora sp. strain STR1s_6.</title>
        <authorList>
            <person name="Karlyshev A."/>
            <person name="Jawad R."/>
        </authorList>
    </citation>
    <scope>NUCLEOTIDE SEQUENCE [LARGE SCALE GENOMIC DNA]</scope>
    <source>
        <strain evidence="2 3">STR1S-6</strain>
    </source>
</reference>
<dbReference type="EMBL" id="JAEVHL010000015">
    <property type="protein sequence ID" value="MBM0274963.1"/>
    <property type="molecule type" value="Genomic_DNA"/>
</dbReference>
<evidence type="ECO:0000256" key="1">
    <source>
        <dbReference type="SAM" id="MobiDB-lite"/>
    </source>
</evidence>
<dbReference type="InterPro" id="IPR016084">
    <property type="entry name" value="Haem_Oase-like_multi-hlx"/>
</dbReference>